<evidence type="ECO:0000256" key="1">
    <source>
        <dbReference type="ARBA" id="ARBA00023015"/>
    </source>
</evidence>
<accession>A0A087UYG9</accession>
<feature type="non-terminal residue" evidence="7">
    <location>
        <position position="196"/>
    </location>
</feature>
<dbReference type="InterPro" id="IPR036960">
    <property type="entry name" value="T-box_sf"/>
</dbReference>
<dbReference type="PANTHER" id="PTHR11267">
    <property type="entry name" value="T-BOX PROTEIN-RELATED"/>
    <property type="match status" value="1"/>
</dbReference>
<proteinExistence type="predicted"/>
<dbReference type="AlphaFoldDB" id="A0A087UYG9"/>
<dbReference type="GO" id="GO:0000978">
    <property type="term" value="F:RNA polymerase II cis-regulatory region sequence-specific DNA binding"/>
    <property type="evidence" value="ECO:0007669"/>
    <property type="project" value="InterPro"/>
</dbReference>
<dbReference type="EMBL" id="KK122282">
    <property type="protein sequence ID" value="KFM82408.1"/>
    <property type="molecule type" value="Genomic_DNA"/>
</dbReference>
<dbReference type="InterPro" id="IPR046360">
    <property type="entry name" value="T-box_DNA-bd"/>
</dbReference>
<comment type="caution">
    <text evidence="5">Lacks conserved residue(s) required for the propagation of feature annotation.</text>
</comment>
<dbReference type="Pfam" id="PF00907">
    <property type="entry name" value="T-box"/>
    <property type="match status" value="1"/>
</dbReference>
<name>A0A087UYG9_STEMI</name>
<dbReference type="GO" id="GO:0000785">
    <property type="term" value="C:chromatin"/>
    <property type="evidence" value="ECO:0007669"/>
    <property type="project" value="TreeGrafter"/>
</dbReference>
<dbReference type="OrthoDB" id="7442607at2759"/>
<sequence>MHKYQPRIHIQKAMGASKNPYLEVNSSLALKFTFAETQFIAVTAYQNQQITRLKIASNPFAKGFREAHKSSARKEESDCCSSNCFLVLNESFNDSCFDLSYKNNGSFQNDISEGEFVQLPSPRTNFLYLNSQQLKNSKVIPLHVSQSTKDYCIFPARTQCLQPSISMNGNAYPFWFNENVFSKWSSYNKDNPVYWR</sequence>
<comment type="subcellular location">
    <subcellularLocation>
        <location evidence="5">Nucleus</location>
    </subcellularLocation>
</comment>
<evidence type="ECO:0000256" key="2">
    <source>
        <dbReference type="ARBA" id="ARBA00023125"/>
    </source>
</evidence>
<dbReference type="STRING" id="407821.A0A087UYG9"/>
<dbReference type="PRINTS" id="PR00937">
    <property type="entry name" value="TBOX"/>
</dbReference>
<dbReference type="GO" id="GO:0005634">
    <property type="term" value="C:nucleus"/>
    <property type="evidence" value="ECO:0007669"/>
    <property type="project" value="UniProtKB-SubCell"/>
</dbReference>
<dbReference type="GO" id="GO:0000981">
    <property type="term" value="F:DNA-binding transcription factor activity, RNA polymerase II-specific"/>
    <property type="evidence" value="ECO:0007669"/>
    <property type="project" value="TreeGrafter"/>
</dbReference>
<keyword evidence="4 5" id="KW-0539">Nucleus</keyword>
<evidence type="ECO:0000259" key="6">
    <source>
        <dbReference type="PROSITE" id="PS50252"/>
    </source>
</evidence>
<dbReference type="PROSITE" id="PS50252">
    <property type="entry name" value="TBOX_3"/>
    <property type="match status" value="1"/>
</dbReference>
<dbReference type="InterPro" id="IPR001699">
    <property type="entry name" value="TF_T-box"/>
</dbReference>
<keyword evidence="8" id="KW-1185">Reference proteome</keyword>
<dbReference type="GO" id="GO:0045893">
    <property type="term" value="P:positive regulation of DNA-templated transcription"/>
    <property type="evidence" value="ECO:0007669"/>
    <property type="project" value="InterPro"/>
</dbReference>
<reference evidence="7 8" key="1">
    <citation type="submission" date="2013-11" db="EMBL/GenBank/DDBJ databases">
        <title>Genome sequencing of Stegodyphus mimosarum.</title>
        <authorList>
            <person name="Bechsgaard J."/>
        </authorList>
    </citation>
    <scope>NUCLEOTIDE SEQUENCE [LARGE SCALE GENOMIC DNA]</scope>
</reference>
<evidence type="ECO:0000313" key="7">
    <source>
        <dbReference type="EMBL" id="KFM82408.1"/>
    </source>
</evidence>
<dbReference type="SUPFAM" id="SSF49417">
    <property type="entry name" value="p53-like transcription factors"/>
    <property type="match status" value="1"/>
</dbReference>
<evidence type="ECO:0000256" key="5">
    <source>
        <dbReference type="PROSITE-ProRule" id="PRU00201"/>
    </source>
</evidence>
<organism evidence="7 8">
    <name type="scientific">Stegodyphus mimosarum</name>
    <name type="common">African social velvet spider</name>
    <dbReference type="NCBI Taxonomy" id="407821"/>
    <lineage>
        <taxon>Eukaryota</taxon>
        <taxon>Metazoa</taxon>
        <taxon>Ecdysozoa</taxon>
        <taxon>Arthropoda</taxon>
        <taxon>Chelicerata</taxon>
        <taxon>Arachnida</taxon>
        <taxon>Araneae</taxon>
        <taxon>Araneomorphae</taxon>
        <taxon>Entelegynae</taxon>
        <taxon>Eresoidea</taxon>
        <taxon>Eresidae</taxon>
        <taxon>Stegodyphus</taxon>
    </lineage>
</organism>
<keyword evidence="2 5" id="KW-0238">DNA-binding</keyword>
<protein>
    <submittedName>
        <fullName evidence="7">T-box transcription factor TBX18</fullName>
    </submittedName>
</protein>
<dbReference type="PANTHER" id="PTHR11267:SF181">
    <property type="entry name" value="OPTOMOTOR-BLIND PROTEIN"/>
    <property type="match status" value="1"/>
</dbReference>
<keyword evidence="1" id="KW-0805">Transcription regulation</keyword>
<evidence type="ECO:0000256" key="3">
    <source>
        <dbReference type="ARBA" id="ARBA00023163"/>
    </source>
</evidence>
<evidence type="ECO:0000313" key="8">
    <source>
        <dbReference type="Proteomes" id="UP000054359"/>
    </source>
</evidence>
<dbReference type="Gene3D" id="2.60.40.820">
    <property type="entry name" value="Transcription factor, T-box"/>
    <property type="match status" value="1"/>
</dbReference>
<dbReference type="InterPro" id="IPR008967">
    <property type="entry name" value="p53-like_TF_DNA-bd_sf"/>
</dbReference>
<evidence type="ECO:0000256" key="4">
    <source>
        <dbReference type="ARBA" id="ARBA00023242"/>
    </source>
</evidence>
<dbReference type="GO" id="GO:0001708">
    <property type="term" value="P:cell fate specification"/>
    <property type="evidence" value="ECO:0007669"/>
    <property type="project" value="TreeGrafter"/>
</dbReference>
<dbReference type="Proteomes" id="UP000054359">
    <property type="component" value="Unassembled WGS sequence"/>
</dbReference>
<gene>
    <name evidence="7" type="ORF">X975_20618</name>
</gene>
<keyword evidence="3" id="KW-0804">Transcription</keyword>
<feature type="domain" description="T-box" evidence="6">
    <location>
        <begin position="1"/>
        <end position="66"/>
    </location>
</feature>